<evidence type="ECO:0000313" key="2">
    <source>
        <dbReference type="Proteomes" id="UP001224428"/>
    </source>
</evidence>
<dbReference type="Proteomes" id="UP001224428">
    <property type="component" value="Unassembled WGS sequence"/>
</dbReference>
<sequence length="126" mass="15223">MELHKTFKLANKITKKQHENIMKLYENHEYILIYDENYVQHTLVSYNTFKEISSVGANVNRKEFEEFKKDLLKAIKDSEISRKTDKLEAEKQRQKDKAEMNQNLISFKNEILEMRRLDKLEAEKQR</sequence>
<organism evidence="1 2">
    <name type="scientific">Mycoplasma phocimorsus</name>
    <dbReference type="NCBI Taxonomy" id="3045839"/>
    <lineage>
        <taxon>Bacteria</taxon>
        <taxon>Bacillati</taxon>
        <taxon>Mycoplasmatota</taxon>
        <taxon>Mollicutes</taxon>
        <taxon>Mycoplasmataceae</taxon>
        <taxon>Mycoplasma</taxon>
    </lineage>
</organism>
<comment type="caution">
    <text evidence="1">The sequence shown here is derived from an EMBL/GenBank/DDBJ whole genome shotgun (WGS) entry which is preliminary data.</text>
</comment>
<proteinExistence type="predicted"/>
<name>A0AAJ1PTV4_9MOLU</name>
<dbReference type="EMBL" id="JASDDP010000013">
    <property type="protein sequence ID" value="MDJ1645741.1"/>
    <property type="molecule type" value="Genomic_DNA"/>
</dbReference>
<feature type="non-terminal residue" evidence="1">
    <location>
        <position position="126"/>
    </location>
</feature>
<keyword evidence="2" id="KW-1185">Reference proteome</keyword>
<evidence type="ECO:0000313" key="1">
    <source>
        <dbReference type="EMBL" id="MDJ1645741.1"/>
    </source>
</evidence>
<dbReference type="AlphaFoldDB" id="A0AAJ1PTV4"/>
<protein>
    <submittedName>
        <fullName evidence="1">Uncharacterized protein</fullName>
    </submittedName>
</protein>
<dbReference type="RefSeq" id="WP_283827221.1">
    <property type="nucleotide sequence ID" value="NZ_JASDDP010000013.1"/>
</dbReference>
<accession>A0AAJ1PTV4</accession>
<reference evidence="1" key="1">
    <citation type="submission" date="2023-05" db="EMBL/GenBank/DDBJ databases">
        <title>Mycoplasma phocimorsus sp. nov., isolated from Scandinavian patients with seal finger or septic arthritis after contact with seals.</title>
        <authorList>
            <person name="Skafte-Holm A."/>
            <person name="Pedersen T.R."/>
            <person name="Froelund M."/>
            <person name="Stegger M."/>
            <person name="Qvortrup K."/>
            <person name="Michaels D.L."/>
            <person name="Brown D.R."/>
            <person name="Jensen J.S."/>
        </authorList>
    </citation>
    <scope>NUCLEOTIDE SEQUENCE</scope>
    <source>
        <strain evidence="1">M5725</strain>
    </source>
</reference>
<gene>
    <name evidence="1" type="ORF">QLQ80_01385</name>
</gene>